<dbReference type="EMBL" id="LT551760">
    <property type="protein sequence ID" value="SAL97335.1"/>
    <property type="molecule type" value="Genomic_DNA"/>
</dbReference>
<protein>
    <submittedName>
        <fullName evidence="2">Uncharacterized protein</fullName>
    </submittedName>
</protein>
<name>A0A163J5P3_ABSGL</name>
<evidence type="ECO:0000313" key="2">
    <source>
        <dbReference type="EMBL" id="SAL97335.1"/>
    </source>
</evidence>
<evidence type="ECO:0000313" key="3">
    <source>
        <dbReference type="Proteomes" id="UP000078561"/>
    </source>
</evidence>
<feature type="compositionally biased region" description="Polar residues" evidence="1">
    <location>
        <begin position="135"/>
        <end position="146"/>
    </location>
</feature>
<organism evidence="2">
    <name type="scientific">Absidia glauca</name>
    <name type="common">Pin mould</name>
    <dbReference type="NCBI Taxonomy" id="4829"/>
    <lineage>
        <taxon>Eukaryota</taxon>
        <taxon>Fungi</taxon>
        <taxon>Fungi incertae sedis</taxon>
        <taxon>Mucoromycota</taxon>
        <taxon>Mucoromycotina</taxon>
        <taxon>Mucoromycetes</taxon>
        <taxon>Mucorales</taxon>
        <taxon>Cunninghamellaceae</taxon>
        <taxon>Absidia</taxon>
    </lineage>
</organism>
<dbReference type="AlphaFoldDB" id="A0A163J5P3"/>
<feature type="compositionally biased region" description="Polar residues" evidence="1">
    <location>
        <begin position="19"/>
        <end position="36"/>
    </location>
</feature>
<dbReference type="InParanoid" id="A0A163J5P3"/>
<dbReference type="Proteomes" id="UP000078561">
    <property type="component" value="Unassembled WGS sequence"/>
</dbReference>
<evidence type="ECO:0000256" key="1">
    <source>
        <dbReference type="SAM" id="MobiDB-lite"/>
    </source>
</evidence>
<proteinExistence type="predicted"/>
<feature type="compositionally biased region" description="Polar residues" evidence="1">
    <location>
        <begin position="113"/>
        <end position="127"/>
    </location>
</feature>
<gene>
    <name evidence="2" type="primary">ABSGL_02826.1 scaffold 4001</name>
</gene>
<feature type="region of interest" description="Disordered" evidence="1">
    <location>
        <begin position="1"/>
        <end position="146"/>
    </location>
</feature>
<feature type="compositionally biased region" description="Basic and acidic residues" evidence="1">
    <location>
        <begin position="94"/>
        <end position="103"/>
    </location>
</feature>
<feature type="compositionally biased region" description="Polar residues" evidence="1">
    <location>
        <begin position="46"/>
        <end position="59"/>
    </location>
</feature>
<reference evidence="2" key="1">
    <citation type="submission" date="2016-04" db="EMBL/GenBank/DDBJ databases">
        <authorList>
            <person name="Evans L.H."/>
            <person name="Alamgir A."/>
            <person name="Owens N."/>
            <person name="Weber N.D."/>
            <person name="Virtaneva K."/>
            <person name="Barbian K."/>
            <person name="Babar A."/>
            <person name="Rosenke K."/>
        </authorList>
    </citation>
    <scope>NUCLEOTIDE SEQUENCE [LARGE SCALE GENOMIC DNA]</scope>
    <source>
        <strain evidence="2">CBS 101.48</strain>
    </source>
</reference>
<keyword evidence="3" id="KW-1185">Reference proteome</keyword>
<accession>A0A163J5P3</accession>
<dbReference type="OrthoDB" id="2290892at2759"/>
<feature type="compositionally biased region" description="Basic and acidic residues" evidence="1">
    <location>
        <begin position="1"/>
        <end position="11"/>
    </location>
</feature>
<sequence length="339" mass="39160">MDRSNDFLRYTRDRKRQLSEPSSPSYYVATSPSNRLYDNHRKRQHTSIQHTSRQTTSRQHSPEKLLSPTETPLYKRLRKEKVPPSKPSTAGGRCQHDHQERKRQATSHYLLPTASSLQRRIVQASSKTPDHNRTPSRSSSPLQTYEVTAKVTPGRDHHDRLAERQASVTLLEQDHKAADRQQRMEDGSVLKMYGRYLQWEWMALKMEKTMKDRGRLIREQIQVVNKALEGLNQHGEGDLSTQQGGDEIRYWMKTYLEDVEKILVLLEDQQLDSETAEDSCVSKLTIAKAQLNRLMDRGLTYQTYKENMDMIDESIACLKSISVHSDSTTMTDVEDTVGL</sequence>